<dbReference type="Proteomes" id="UP000602124">
    <property type="component" value="Unassembled WGS sequence"/>
</dbReference>
<evidence type="ECO:0000313" key="2">
    <source>
        <dbReference type="Proteomes" id="UP000602124"/>
    </source>
</evidence>
<organism evidence="1 2">
    <name type="scientific">Devosia sediminis</name>
    <dbReference type="NCBI Taxonomy" id="2798801"/>
    <lineage>
        <taxon>Bacteria</taxon>
        <taxon>Pseudomonadati</taxon>
        <taxon>Pseudomonadota</taxon>
        <taxon>Alphaproteobacteria</taxon>
        <taxon>Hyphomicrobiales</taxon>
        <taxon>Devosiaceae</taxon>
        <taxon>Devosia</taxon>
    </lineage>
</organism>
<sequence length="96" mass="11392">MRFAVIRDTREWSEPQSRVPQSGHTIDAVEVENEARRRKSLLRLDEWQLRQFVTDRPMPEHVTQMCRQIDLAAAALSRLSPIPADFADDLYWPRMW</sequence>
<dbReference type="AlphaFoldDB" id="A0A934IYG3"/>
<evidence type="ECO:0000313" key="1">
    <source>
        <dbReference type="EMBL" id="MBJ3784259.1"/>
    </source>
</evidence>
<comment type="caution">
    <text evidence="1">The sequence shown here is derived from an EMBL/GenBank/DDBJ whole genome shotgun (WGS) entry which is preliminary data.</text>
</comment>
<proteinExistence type="predicted"/>
<dbReference type="EMBL" id="JAEKMH010000001">
    <property type="protein sequence ID" value="MBJ3784259.1"/>
    <property type="molecule type" value="Genomic_DNA"/>
</dbReference>
<accession>A0A934IYG3</accession>
<protein>
    <submittedName>
        <fullName evidence="1">Uncharacterized protein</fullName>
    </submittedName>
</protein>
<gene>
    <name evidence="1" type="ORF">JEQ47_05970</name>
</gene>
<name>A0A934IYG3_9HYPH</name>
<dbReference type="RefSeq" id="WP_198875440.1">
    <property type="nucleotide sequence ID" value="NZ_JAEKMH010000001.1"/>
</dbReference>
<reference evidence="1" key="1">
    <citation type="submission" date="2020-12" db="EMBL/GenBank/DDBJ databases">
        <title>Devosia sp. MSA67 isolated from Mo River.</title>
        <authorList>
            <person name="Ma F."/>
            <person name="Zi Z."/>
        </authorList>
    </citation>
    <scope>NUCLEOTIDE SEQUENCE</scope>
    <source>
        <strain evidence="1">MSA67</strain>
    </source>
</reference>
<keyword evidence="2" id="KW-1185">Reference proteome</keyword>